<comment type="caution">
    <text evidence="1">The sequence shown here is derived from an EMBL/GenBank/DDBJ whole genome shotgun (WGS) entry which is preliminary data.</text>
</comment>
<protein>
    <submittedName>
        <fullName evidence="1">Uncharacterized protein</fullName>
    </submittedName>
</protein>
<dbReference type="Proteomes" id="UP001138500">
    <property type="component" value="Unassembled WGS sequence"/>
</dbReference>
<accession>A0A9W7SW78</accession>
<dbReference type="EMBL" id="RIBY02000935">
    <property type="protein sequence ID" value="KAH9835475.1"/>
    <property type="molecule type" value="Genomic_DNA"/>
</dbReference>
<sequence>MRVQGLGNGCVTNVDTIDRKRGQDRVHALDLGSTNPLYALVQQYHRGSGNELVQFRAYW</sequence>
<proteinExistence type="predicted"/>
<gene>
    <name evidence="1" type="ORF">Tdes44962_MAKER08554</name>
</gene>
<reference evidence="1 2" key="2">
    <citation type="journal article" date="2021" name="Curr. Genet.">
        <title>Genetic response to nitrogen starvation in the aggressive Eucalyptus foliar pathogen Teratosphaeria destructans.</title>
        <authorList>
            <person name="Havenga M."/>
            <person name="Wingfield B.D."/>
            <person name="Wingfield M.J."/>
            <person name="Dreyer L.L."/>
            <person name="Roets F."/>
            <person name="Aylward J."/>
        </authorList>
    </citation>
    <scope>NUCLEOTIDE SEQUENCE [LARGE SCALE GENOMIC DNA]</scope>
    <source>
        <strain evidence="1">CMW44962</strain>
    </source>
</reference>
<dbReference type="AlphaFoldDB" id="A0A9W7SW78"/>
<evidence type="ECO:0000313" key="1">
    <source>
        <dbReference type="EMBL" id="KAH9835475.1"/>
    </source>
</evidence>
<organism evidence="1 2">
    <name type="scientific">Teratosphaeria destructans</name>
    <dbReference type="NCBI Taxonomy" id="418781"/>
    <lineage>
        <taxon>Eukaryota</taxon>
        <taxon>Fungi</taxon>
        <taxon>Dikarya</taxon>
        <taxon>Ascomycota</taxon>
        <taxon>Pezizomycotina</taxon>
        <taxon>Dothideomycetes</taxon>
        <taxon>Dothideomycetidae</taxon>
        <taxon>Mycosphaerellales</taxon>
        <taxon>Teratosphaeriaceae</taxon>
        <taxon>Teratosphaeria</taxon>
    </lineage>
</organism>
<evidence type="ECO:0000313" key="2">
    <source>
        <dbReference type="Proteomes" id="UP001138500"/>
    </source>
</evidence>
<reference evidence="1 2" key="1">
    <citation type="journal article" date="2018" name="IMA Fungus">
        <title>IMA Genome-F 10: Nine draft genome sequences of Claviceps purpurea s.lat., including C. arundinis, C. humidiphila, and C. cf. spartinae, pseudomolecules for the pitch canker pathogen Fusarium circinatum, draft genome of Davidsoniella eucalypti, Grosmannia galeiformis, Quambalaria eucalypti, and Teratosphaeria destructans.</title>
        <authorList>
            <person name="Wingfield B.D."/>
            <person name="Liu M."/>
            <person name="Nguyen H.D."/>
            <person name="Lane F.A."/>
            <person name="Morgan S.W."/>
            <person name="De Vos L."/>
            <person name="Wilken P.M."/>
            <person name="Duong T.A."/>
            <person name="Aylward J."/>
            <person name="Coetzee M.P."/>
            <person name="Dadej K."/>
            <person name="De Beer Z.W."/>
            <person name="Findlay W."/>
            <person name="Havenga M."/>
            <person name="Kolarik M."/>
            <person name="Menzies J.G."/>
            <person name="Naidoo K."/>
            <person name="Pochopski O."/>
            <person name="Shoukouhi P."/>
            <person name="Santana Q.C."/>
            <person name="Seifert K.A."/>
            <person name="Soal N."/>
            <person name="Steenkamp E.T."/>
            <person name="Tatham C.T."/>
            <person name="van der Nest M.A."/>
            <person name="Wingfield M.J."/>
        </authorList>
    </citation>
    <scope>NUCLEOTIDE SEQUENCE [LARGE SCALE GENOMIC DNA]</scope>
    <source>
        <strain evidence="1">CMW44962</strain>
    </source>
</reference>
<name>A0A9W7SW78_9PEZI</name>
<keyword evidence="2" id="KW-1185">Reference proteome</keyword>